<dbReference type="STRING" id="56779.SAMN05421834_102125"/>
<evidence type="ECO:0000256" key="3">
    <source>
        <dbReference type="PROSITE-ProRule" id="PRU00493"/>
    </source>
</evidence>
<dbReference type="Gene3D" id="3.20.70.20">
    <property type="match status" value="1"/>
</dbReference>
<evidence type="ECO:0000256" key="1">
    <source>
        <dbReference type="ARBA" id="ARBA00022818"/>
    </source>
</evidence>
<dbReference type="PROSITE" id="PS51554">
    <property type="entry name" value="PFL"/>
    <property type="match status" value="1"/>
</dbReference>
<dbReference type="InterPro" id="IPR004184">
    <property type="entry name" value="PFL_dom"/>
</dbReference>
<evidence type="ECO:0000259" key="4">
    <source>
        <dbReference type="PROSITE" id="PS51149"/>
    </source>
</evidence>
<accession>A0A1N6R192</accession>
<sequence>MRQTLKSLDAELLFTETYKKYKDASKSIRELECLKVQLPTMLRPMKDNDLLAGRIEYNTIGFHHIVYGEGTSDEIDRCGYCYDLGRVKEKLNSSNIDEEYERLVEDMCDFWETENTNYKARQAFSATMKYAAPTDDWVNESAIIHPLYRIAEFQVDHEKLIQVGIPGLRKEINNGLKKAKKYGRNKDFYTGLNGALDLILYAWDYYIKDINRQLKAADITVDKAEELHEIKNTISNIKNNKPATFREALQLIWIFNIVAGITDFNRMDVVLGDLYVNDRNNDIITEEKAIQLLTSLFKLIDQLYGRNSRVILGGVGRWNENNADEFALIAMEATKRAGGMFPQTSLRYYEGMNSCLMDKALDLLGTGLTFPVLYNDDVNVPGVEKAFKVTREVAEDYSFFGCGEFILGHRSLGTPNVIINMPKIVEVTLNNGVDLLTGDVIGLELGNLNDFKTFEDFFAAYDKQIKFFIEKAAKIQEQIYKTLNEEGSFLLQSMLMSDCLSKGKAALDGGIQHLGGTIETYGNITTSDSLAAIKEAIYDKKTFSAEYLLEMLNDNFKGFEKERRYLLNISKYGNDEAQADRMAARVHEHICNITKKQNQNTCLDSFLVVEINNSANTTLGKFTAATADGRLCRTPLSNANGPVQGMDTQGITALINSLTQMRCDIHAGIAQNFKFSKKLFNKERNKLKQLLYTYFDLGGSQCNISVVNKEDLEKAMLEPEKYQNIVVRVGGYTARFVDLEQGVQKDIIGRTIY</sequence>
<dbReference type="AlphaFoldDB" id="A0A1N6R192"/>
<dbReference type="InterPro" id="IPR001150">
    <property type="entry name" value="Gly_radical"/>
</dbReference>
<keyword evidence="1 3" id="KW-0556">Organic radical</keyword>
<dbReference type="GO" id="GO:0016829">
    <property type="term" value="F:lyase activity"/>
    <property type="evidence" value="ECO:0007669"/>
    <property type="project" value="UniProtKB-KW"/>
</dbReference>
<gene>
    <name evidence="6" type="ORF">SAMN05421834_102125</name>
</gene>
<dbReference type="PANTHER" id="PTHR43641:SF2">
    <property type="entry name" value="DEHYDRATASE YBIW-RELATED"/>
    <property type="match status" value="1"/>
</dbReference>
<dbReference type="SUPFAM" id="SSF51998">
    <property type="entry name" value="PFL-like glycyl radical enzymes"/>
    <property type="match status" value="1"/>
</dbReference>
<feature type="domain" description="PFL" evidence="5">
    <location>
        <begin position="1"/>
        <end position="631"/>
    </location>
</feature>
<evidence type="ECO:0000256" key="2">
    <source>
        <dbReference type="ARBA" id="ARBA00023239"/>
    </source>
</evidence>
<dbReference type="Proteomes" id="UP000185669">
    <property type="component" value="Unassembled WGS sequence"/>
</dbReference>
<dbReference type="Pfam" id="PF01228">
    <property type="entry name" value="Gly_radical"/>
    <property type="match status" value="1"/>
</dbReference>
<evidence type="ECO:0000313" key="7">
    <source>
        <dbReference type="Proteomes" id="UP000185669"/>
    </source>
</evidence>
<dbReference type="GO" id="GO:0005829">
    <property type="term" value="C:cytosol"/>
    <property type="evidence" value="ECO:0007669"/>
    <property type="project" value="TreeGrafter"/>
</dbReference>
<name>A0A1N6R192_9FIRM</name>
<keyword evidence="6" id="KW-0670">Pyruvate</keyword>
<keyword evidence="7" id="KW-1185">Reference proteome</keyword>
<dbReference type="Pfam" id="PF02901">
    <property type="entry name" value="PFL-like"/>
    <property type="match status" value="1"/>
</dbReference>
<reference evidence="7" key="1">
    <citation type="submission" date="2017-01" db="EMBL/GenBank/DDBJ databases">
        <authorList>
            <person name="Varghese N."/>
            <person name="Submissions S."/>
        </authorList>
    </citation>
    <scope>NUCLEOTIDE SEQUENCE [LARGE SCALE GENOMIC DNA]</scope>
    <source>
        <strain evidence="7">ATCC 700103</strain>
    </source>
</reference>
<organism evidence="6 7">
    <name type="scientific">Halanaerobium kushneri</name>
    <dbReference type="NCBI Taxonomy" id="56779"/>
    <lineage>
        <taxon>Bacteria</taxon>
        <taxon>Bacillati</taxon>
        <taxon>Bacillota</taxon>
        <taxon>Clostridia</taxon>
        <taxon>Halanaerobiales</taxon>
        <taxon>Halanaerobiaceae</taxon>
        <taxon>Halanaerobium</taxon>
    </lineage>
</organism>
<keyword evidence="2 6" id="KW-0456">Lyase</keyword>
<dbReference type="RefSeq" id="WP_076543798.1">
    <property type="nucleotide sequence ID" value="NZ_FTNC01000002.1"/>
</dbReference>
<dbReference type="PANTHER" id="PTHR43641">
    <property type="entry name" value="FORMATE ACETYLTRANSFERASE 3-RELATED"/>
    <property type="match status" value="1"/>
</dbReference>
<feature type="modified residue" description="Glycine radical" evidence="3">
    <location>
        <position position="731"/>
    </location>
</feature>
<evidence type="ECO:0000313" key="6">
    <source>
        <dbReference type="EMBL" id="SIQ22559.1"/>
    </source>
</evidence>
<dbReference type="EMBL" id="FTNC01000002">
    <property type="protein sequence ID" value="SIQ22559.1"/>
    <property type="molecule type" value="Genomic_DNA"/>
</dbReference>
<evidence type="ECO:0000259" key="5">
    <source>
        <dbReference type="PROSITE" id="PS51554"/>
    </source>
</evidence>
<dbReference type="PROSITE" id="PS51149">
    <property type="entry name" value="GLY_RADICAL_2"/>
    <property type="match status" value="1"/>
</dbReference>
<feature type="domain" description="Glycine radical" evidence="4">
    <location>
        <begin position="638"/>
        <end position="753"/>
    </location>
</feature>
<proteinExistence type="predicted"/>
<dbReference type="OrthoDB" id="9803969at2"/>
<dbReference type="InterPro" id="IPR051215">
    <property type="entry name" value="GRE"/>
</dbReference>
<protein>
    <submittedName>
        <fullName evidence="6">Pyruvate-formate lyase</fullName>
    </submittedName>
</protein>